<gene>
    <name evidence="1" type="ORF">CYMTET_35699</name>
</gene>
<reference evidence="1 2" key="1">
    <citation type="journal article" date="2015" name="Genome Biol. Evol.">
        <title>Comparative Genomics of a Bacterivorous Green Alga Reveals Evolutionary Causalities and Consequences of Phago-Mixotrophic Mode of Nutrition.</title>
        <authorList>
            <person name="Burns J.A."/>
            <person name="Paasch A."/>
            <person name="Narechania A."/>
            <person name="Kim E."/>
        </authorList>
    </citation>
    <scope>NUCLEOTIDE SEQUENCE [LARGE SCALE GENOMIC DNA]</scope>
    <source>
        <strain evidence="1 2">PLY_AMNH</strain>
    </source>
</reference>
<evidence type="ECO:0000313" key="2">
    <source>
        <dbReference type="Proteomes" id="UP001190700"/>
    </source>
</evidence>
<dbReference type="EMBL" id="LGRX02022861">
    <property type="protein sequence ID" value="KAK3255072.1"/>
    <property type="molecule type" value="Genomic_DNA"/>
</dbReference>
<proteinExistence type="predicted"/>
<dbReference type="AlphaFoldDB" id="A0AAE0F8M3"/>
<organism evidence="1 2">
    <name type="scientific">Cymbomonas tetramitiformis</name>
    <dbReference type="NCBI Taxonomy" id="36881"/>
    <lineage>
        <taxon>Eukaryota</taxon>
        <taxon>Viridiplantae</taxon>
        <taxon>Chlorophyta</taxon>
        <taxon>Pyramimonadophyceae</taxon>
        <taxon>Pyramimonadales</taxon>
        <taxon>Pyramimonadaceae</taxon>
        <taxon>Cymbomonas</taxon>
    </lineage>
</organism>
<evidence type="ECO:0000313" key="1">
    <source>
        <dbReference type="EMBL" id="KAK3255072.1"/>
    </source>
</evidence>
<sequence length="358" mass="41327">MRSATEKCYYLSDCKKVCDETELGGRLNVSFAYDIVKLLVESRVPEIQVKYHLDVLAHDTQTVFRWNIFVHNERYVFKLDSVKAVSFTVNLGCATLDAPLIITSCINWLICDSDTPGYLVIAFVRLMNAGFACHAQQQRRLLTNPSFEESVHMSIFLEDIAVFRQNIYLEDCNQRVWNTLAKRPTYYERQQFVYEDCDRQLISEIAKSANVGVWDYIKMHLTSSPSNGTERYMHALGIFFNEDGDAATREELQISPESVLKESRTSHLLHMKLAEFAKYGLQQVPEDKLEEKRHVNNLAKLVQTLRGPLNEDANTNDTCNLESRNRMTWSYEYTHPTTEFNTFRIKSFHVSAVGMPLS</sequence>
<dbReference type="Proteomes" id="UP001190700">
    <property type="component" value="Unassembled WGS sequence"/>
</dbReference>
<keyword evidence="2" id="KW-1185">Reference proteome</keyword>
<protein>
    <submittedName>
        <fullName evidence="1">Uncharacterized protein</fullName>
    </submittedName>
</protein>
<name>A0AAE0F8M3_9CHLO</name>
<accession>A0AAE0F8M3</accession>
<comment type="caution">
    <text evidence="1">The sequence shown here is derived from an EMBL/GenBank/DDBJ whole genome shotgun (WGS) entry which is preliminary data.</text>
</comment>